<dbReference type="PANTHER" id="PTHR44395:SF1">
    <property type="entry name" value="PROTEIN O-MANNOSYL-TRANSFERASE TMTC3"/>
    <property type="match status" value="1"/>
</dbReference>
<evidence type="ECO:0000256" key="1">
    <source>
        <dbReference type="SAM" id="MobiDB-lite"/>
    </source>
</evidence>
<reference evidence="4" key="1">
    <citation type="submission" date="2016-06" db="UniProtKB">
        <authorList>
            <consortium name="WormBaseParasite"/>
        </authorList>
    </citation>
    <scope>IDENTIFICATION</scope>
</reference>
<feature type="region of interest" description="Disordered" evidence="1">
    <location>
        <begin position="1"/>
        <end position="20"/>
    </location>
</feature>
<dbReference type="EMBL" id="UYSU01036075">
    <property type="protein sequence ID" value="VDL97145.1"/>
    <property type="molecule type" value="Genomic_DNA"/>
</dbReference>
<proteinExistence type="predicted"/>
<feature type="compositionally biased region" description="Polar residues" evidence="1">
    <location>
        <begin position="1"/>
        <end position="17"/>
    </location>
</feature>
<accession>A0A183T2R2</accession>
<dbReference type="STRING" id="70667.A0A183T2R2"/>
<dbReference type="PANTHER" id="PTHR44395">
    <property type="match status" value="1"/>
</dbReference>
<reference evidence="2 3" key="2">
    <citation type="submission" date="2018-11" db="EMBL/GenBank/DDBJ databases">
        <authorList>
            <consortium name="Pathogen Informatics"/>
        </authorList>
    </citation>
    <scope>NUCLEOTIDE SEQUENCE [LARGE SCALE GENOMIC DNA]</scope>
    <source>
        <strain evidence="2 3">NST_G2</strain>
    </source>
</reference>
<dbReference type="WBParaSite" id="SSLN_0001118101-mRNA-1">
    <property type="protein sequence ID" value="SSLN_0001118101-mRNA-1"/>
    <property type="gene ID" value="SSLN_0001118101"/>
</dbReference>
<sequence>MLSISAALTGSSTSSPPWTRYDTGEGLFEKAVSLEPGNLQARHNLCVSIVDSGDLVGGERCLVEAARLATDKDHYIFKHLSIVRARLTASAGTPRSPSEDKDDS</sequence>
<name>A0A183T2R2_SCHSO</name>
<gene>
    <name evidence="2" type="ORF">SSLN_LOCUS10760</name>
</gene>
<dbReference type="OrthoDB" id="66906at2759"/>
<evidence type="ECO:0000313" key="2">
    <source>
        <dbReference type="EMBL" id="VDL97145.1"/>
    </source>
</evidence>
<dbReference type="Proteomes" id="UP000275846">
    <property type="component" value="Unassembled WGS sequence"/>
</dbReference>
<evidence type="ECO:0000313" key="3">
    <source>
        <dbReference type="Proteomes" id="UP000275846"/>
    </source>
</evidence>
<dbReference type="AlphaFoldDB" id="A0A183T2R2"/>
<organism evidence="4">
    <name type="scientific">Schistocephalus solidus</name>
    <name type="common">Tapeworm</name>
    <dbReference type="NCBI Taxonomy" id="70667"/>
    <lineage>
        <taxon>Eukaryota</taxon>
        <taxon>Metazoa</taxon>
        <taxon>Spiralia</taxon>
        <taxon>Lophotrochozoa</taxon>
        <taxon>Platyhelminthes</taxon>
        <taxon>Cestoda</taxon>
        <taxon>Eucestoda</taxon>
        <taxon>Diphyllobothriidea</taxon>
        <taxon>Diphyllobothriidae</taxon>
        <taxon>Schistocephalus</taxon>
    </lineage>
</organism>
<protein>
    <submittedName>
        <fullName evidence="4">TPR_REGION domain-containing protein</fullName>
    </submittedName>
</protein>
<keyword evidence="3" id="KW-1185">Reference proteome</keyword>
<evidence type="ECO:0000313" key="4">
    <source>
        <dbReference type="WBParaSite" id="SSLN_0001118101-mRNA-1"/>
    </source>
</evidence>